<comment type="caution">
    <text evidence="2">The sequence shown here is derived from an EMBL/GenBank/DDBJ whole genome shotgun (WGS) entry which is preliminary data.</text>
</comment>
<dbReference type="CDD" id="cd06222">
    <property type="entry name" value="RNase_H_like"/>
    <property type="match status" value="1"/>
</dbReference>
<gene>
    <name evidence="2" type="ORF">ACH5RR_036939</name>
</gene>
<dbReference type="InterPro" id="IPR012337">
    <property type="entry name" value="RNaseH-like_sf"/>
</dbReference>
<dbReference type="InterPro" id="IPR053151">
    <property type="entry name" value="RNase_H-like"/>
</dbReference>
<dbReference type="SUPFAM" id="SSF53098">
    <property type="entry name" value="Ribonuclease H-like"/>
    <property type="match status" value="1"/>
</dbReference>
<dbReference type="InterPro" id="IPR036397">
    <property type="entry name" value="RNaseH_sf"/>
</dbReference>
<dbReference type="InterPro" id="IPR002156">
    <property type="entry name" value="RNaseH_domain"/>
</dbReference>
<dbReference type="Gene3D" id="3.30.420.10">
    <property type="entry name" value="Ribonuclease H-like superfamily/Ribonuclease H"/>
    <property type="match status" value="1"/>
</dbReference>
<name>A0ABD2Y6A8_9GENT</name>
<dbReference type="Pfam" id="PF13456">
    <property type="entry name" value="RVT_3"/>
    <property type="match status" value="1"/>
</dbReference>
<evidence type="ECO:0000313" key="2">
    <source>
        <dbReference type="EMBL" id="KAL3502490.1"/>
    </source>
</evidence>
<dbReference type="EMBL" id="JBJUIK010000015">
    <property type="protein sequence ID" value="KAL3502490.1"/>
    <property type="molecule type" value="Genomic_DNA"/>
</dbReference>
<proteinExistence type="predicted"/>
<dbReference type="PANTHER" id="PTHR47723">
    <property type="entry name" value="OS05G0353850 PROTEIN"/>
    <property type="match status" value="1"/>
</dbReference>
<dbReference type="InterPro" id="IPR044730">
    <property type="entry name" value="RNase_H-like_dom_plant"/>
</dbReference>
<dbReference type="PANTHER" id="PTHR47723:SF19">
    <property type="entry name" value="POLYNUCLEOTIDYL TRANSFERASE, RIBONUCLEASE H-LIKE SUPERFAMILY PROTEIN"/>
    <property type="match status" value="1"/>
</dbReference>
<reference evidence="2 3" key="1">
    <citation type="submission" date="2024-11" db="EMBL/GenBank/DDBJ databases">
        <title>A near-complete genome assembly of Cinchona calisaya.</title>
        <authorList>
            <person name="Lian D.C."/>
            <person name="Zhao X.W."/>
            <person name="Wei L."/>
        </authorList>
    </citation>
    <scope>NUCLEOTIDE SEQUENCE [LARGE SCALE GENOMIC DNA]</scope>
    <source>
        <tissue evidence="2">Nenye</tissue>
    </source>
</reference>
<feature type="domain" description="RNase H type-1" evidence="1">
    <location>
        <begin position="111"/>
        <end position="164"/>
    </location>
</feature>
<dbReference type="Proteomes" id="UP001630127">
    <property type="component" value="Unassembled WGS sequence"/>
</dbReference>
<organism evidence="2 3">
    <name type="scientific">Cinchona calisaya</name>
    <dbReference type="NCBI Taxonomy" id="153742"/>
    <lineage>
        <taxon>Eukaryota</taxon>
        <taxon>Viridiplantae</taxon>
        <taxon>Streptophyta</taxon>
        <taxon>Embryophyta</taxon>
        <taxon>Tracheophyta</taxon>
        <taxon>Spermatophyta</taxon>
        <taxon>Magnoliopsida</taxon>
        <taxon>eudicotyledons</taxon>
        <taxon>Gunneridae</taxon>
        <taxon>Pentapetalae</taxon>
        <taxon>asterids</taxon>
        <taxon>lamiids</taxon>
        <taxon>Gentianales</taxon>
        <taxon>Rubiaceae</taxon>
        <taxon>Cinchonoideae</taxon>
        <taxon>Cinchoneae</taxon>
        <taxon>Cinchona</taxon>
    </lineage>
</organism>
<protein>
    <recommendedName>
        <fullName evidence="1">RNase H type-1 domain-containing protein</fullName>
    </recommendedName>
</protein>
<evidence type="ECO:0000259" key="1">
    <source>
        <dbReference type="Pfam" id="PF13456"/>
    </source>
</evidence>
<dbReference type="AlphaFoldDB" id="A0ABD2Y6A8"/>
<accession>A0ABD2Y6A8</accession>
<keyword evidence="3" id="KW-1185">Reference proteome</keyword>
<evidence type="ECO:0000313" key="3">
    <source>
        <dbReference type="Proteomes" id="UP001630127"/>
    </source>
</evidence>
<sequence>MSSSPSIEGMIISLIPSMICYTLWHCKNDRIFIWRRWCNLYAIHKVSSLVHEGCSRGKYSIDSSSFLPHNFRVFITDEQLVCKHFTVLSFSWKKPNEGWVKINVNCSVIGNPGVMGYRGIIRDCLGNLVSGFAKHLGVGTSLEAEAHGLHVGLQICIANHFTHV</sequence>